<dbReference type="SUPFAM" id="SSF111369">
    <property type="entry name" value="HlyD-like secretion proteins"/>
    <property type="match status" value="1"/>
</dbReference>
<evidence type="ECO:0000313" key="5">
    <source>
        <dbReference type="EMBL" id="GIM44988.1"/>
    </source>
</evidence>
<dbReference type="RefSeq" id="WP_282198233.1">
    <property type="nucleotide sequence ID" value="NZ_BOQE01000001.1"/>
</dbReference>
<gene>
    <name evidence="5" type="ORF">DNHGIG_05370</name>
</gene>
<evidence type="ECO:0000313" key="6">
    <source>
        <dbReference type="Proteomes" id="UP001057291"/>
    </source>
</evidence>
<feature type="domain" description="p-hydroxybenzoic acid efflux pump subunit AaeA-like beta-barrel" evidence="4">
    <location>
        <begin position="150"/>
        <end position="240"/>
    </location>
</feature>
<dbReference type="GO" id="GO:0055085">
    <property type="term" value="P:transmembrane transport"/>
    <property type="evidence" value="ECO:0007669"/>
    <property type="project" value="InterPro"/>
</dbReference>
<evidence type="ECO:0000256" key="3">
    <source>
        <dbReference type="SAM" id="MobiDB-lite"/>
    </source>
</evidence>
<dbReference type="Gene3D" id="2.40.50.100">
    <property type="match status" value="1"/>
</dbReference>
<proteinExistence type="predicted"/>
<feature type="region of interest" description="Disordered" evidence="3">
    <location>
        <begin position="80"/>
        <end position="113"/>
    </location>
</feature>
<comment type="caution">
    <text evidence="5">The sequence shown here is derived from an EMBL/GenBank/DDBJ whole genome shotgun (WGS) entry which is preliminary data.</text>
</comment>
<comment type="subcellular location">
    <subcellularLocation>
        <location evidence="1">Cell envelope</location>
    </subcellularLocation>
</comment>
<evidence type="ECO:0000256" key="1">
    <source>
        <dbReference type="ARBA" id="ARBA00004196"/>
    </source>
</evidence>
<accession>A0AAV4LBC8</accession>
<dbReference type="InterPro" id="IPR058634">
    <property type="entry name" value="AaeA-lik-b-barrel"/>
</dbReference>
<dbReference type="EMBL" id="BOQE01000001">
    <property type="protein sequence ID" value="GIM44988.1"/>
    <property type="molecule type" value="Genomic_DNA"/>
</dbReference>
<protein>
    <submittedName>
        <fullName evidence="5">Secretion protein HlyD</fullName>
    </submittedName>
</protein>
<dbReference type="Pfam" id="PF25963">
    <property type="entry name" value="Beta-barrel_AAEA"/>
    <property type="match status" value="1"/>
</dbReference>
<name>A0AAV4LBC8_9BACL</name>
<evidence type="ECO:0000256" key="2">
    <source>
        <dbReference type="ARBA" id="ARBA00023054"/>
    </source>
</evidence>
<keyword evidence="6" id="KW-1185">Reference proteome</keyword>
<keyword evidence="2" id="KW-0175">Coiled coil</keyword>
<dbReference type="AlphaFoldDB" id="A0AAV4LBC8"/>
<dbReference type="PANTHER" id="PTHR32347">
    <property type="entry name" value="EFFLUX SYSTEM COMPONENT YKNX-RELATED"/>
    <property type="match status" value="1"/>
</dbReference>
<feature type="compositionally biased region" description="Polar residues" evidence="3">
    <location>
        <begin position="80"/>
        <end position="98"/>
    </location>
</feature>
<evidence type="ECO:0000259" key="4">
    <source>
        <dbReference type="Pfam" id="PF25963"/>
    </source>
</evidence>
<dbReference type="Gene3D" id="2.40.30.170">
    <property type="match status" value="1"/>
</dbReference>
<organism evidence="5 6">
    <name type="scientific">Collibacillus ludicampi</name>
    <dbReference type="NCBI Taxonomy" id="2771369"/>
    <lineage>
        <taxon>Bacteria</taxon>
        <taxon>Bacillati</taxon>
        <taxon>Bacillota</taxon>
        <taxon>Bacilli</taxon>
        <taxon>Bacillales</taxon>
        <taxon>Alicyclobacillaceae</taxon>
        <taxon>Collibacillus</taxon>
    </lineage>
</organism>
<sequence length="241" mass="25595">MKRILIANVLLILILIVGGSWAAYVMYQNMNYVTTDNARVAADWVSIIPTQTSKLTDWLVHTGDRVHAGDVLGTQEASPMQTRYSASITATRRGTSPASPAPGTDTATSPASTDIVTPVSGTILETAAIPGQVVSQGQPLAMVADLTKQYILSYIDEELIKDVKTGNTADVYLDAYPGMKFSGTVSRIDDVAGNVLSPAASLSSSVSPGRVVQRVPVRISIDSFQGKYVVPGMNATVKIHK</sequence>
<dbReference type="InterPro" id="IPR050465">
    <property type="entry name" value="UPF0194_transport"/>
</dbReference>
<reference evidence="5" key="1">
    <citation type="journal article" date="2023" name="Int. J. Syst. Evol. Microbiol.">
        <title>Collibacillus ludicampi gen. nov., sp. nov., a new soil bacterium of the family Alicyclobacillaceae.</title>
        <authorList>
            <person name="Jojima T."/>
            <person name="Ioku Y."/>
            <person name="Fukuta Y."/>
            <person name="Shirasaka N."/>
            <person name="Matsumura Y."/>
            <person name="Mori M."/>
        </authorList>
    </citation>
    <scope>NUCLEOTIDE SEQUENCE</scope>
    <source>
        <strain evidence="5">TP075</strain>
    </source>
</reference>
<dbReference type="GO" id="GO:0030313">
    <property type="term" value="C:cell envelope"/>
    <property type="evidence" value="ECO:0007669"/>
    <property type="project" value="UniProtKB-SubCell"/>
</dbReference>
<dbReference type="Proteomes" id="UP001057291">
    <property type="component" value="Unassembled WGS sequence"/>
</dbReference>